<accession>A0A9W9T2Z6</accession>
<proteinExistence type="predicted"/>
<reference evidence="1" key="2">
    <citation type="journal article" date="2023" name="IMA Fungus">
        <title>Comparative genomic study of the Penicillium genus elucidates a diverse pangenome and 15 lateral gene transfer events.</title>
        <authorList>
            <person name="Petersen C."/>
            <person name="Sorensen T."/>
            <person name="Nielsen M.R."/>
            <person name="Sondergaard T.E."/>
            <person name="Sorensen J.L."/>
            <person name="Fitzpatrick D.A."/>
            <person name="Frisvad J.C."/>
            <person name="Nielsen K.L."/>
        </authorList>
    </citation>
    <scope>NUCLEOTIDE SEQUENCE</scope>
    <source>
        <strain evidence="1">IBT 16849</strain>
    </source>
</reference>
<evidence type="ECO:0000313" key="1">
    <source>
        <dbReference type="EMBL" id="KAJ5207456.1"/>
    </source>
</evidence>
<evidence type="ECO:0000313" key="2">
    <source>
        <dbReference type="Proteomes" id="UP001150879"/>
    </source>
</evidence>
<dbReference type="AlphaFoldDB" id="A0A9W9T2Z6"/>
<dbReference type="Proteomes" id="UP001150879">
    <property type="component" value="Unassembled WGS sequence"/>
</dbReference>
<gene>
    <name evidence="1" type="ORF">N7472_003904</name>
</gene>
<dbReference type="EMBL" id="JAPQKP010000002">
    <property type="protein sequence ID" value="KAJ5207456.1"/>
    <property type="molecule type" value="Genomic_DNA"/>
</dbReference>
<keyword evidence="2" id="KW-1185">Reference proteome</keyword>
<sequence>MLADASRTTSYLNVDYDWVQPYECLPSGSYMASEYSNAITQTSTTTTSSMLEYFSPSLICPSSWATVGIAARSGSESPSLSGAFNFAPSATGRHGEGLSHHITVSALAPSGTAALCCSSSMTPVAEGGCTLRLSSYEIKSYCATSYSDGRTSIKTTDPSKTSDYIAVTQMPGVLMVHQPSDKMESHDNTAA</sequence>
<comment type="caution">
    <text evidence="1">The sequence shown here is derived from an EMBL/GenBank/DDBJ whole genome shotgun (WGS) entry which is preliminary data.</text>
</comment>
<reference evidence="1" key="1">
    <citation type="submission" date="2022-11" db="EMBL/GenBank/DDBJ databases">
        <authorList>
            <person name="Petersen C."/>
        </authorList>
    </citation>
    <scope>NUCLEOTIDE SEQUENCE</scope>
    <source>
        <strain evidence="1">IBT 16849</strain>
    </source>
</reference>
<organism evidence="1 2">
    <name type="scientific">Penicillium cf. griseofulvum</name>
    <dbReference type="NCBI Taxonomy" id="2972120"/>
    <lineage>
        <taxon>Eukaryota</taxon>
        <taxon>Fungi</taxon>
        <taxon>Dikarya</taxon>
        <taxon>Ascomycota</taxon>
        <taxon>Pezizomycotina</taxon>
        <taxon>Eurotiomycetes</taxon>
        <taxon>Eurotiomycetidae</taxon>
        <taxon>Eurotiales</taxon>
        <taxon>Aspergillaceae</taxon>
        <taxon>Penicillium</taxon>
    </lineage>
</organism>
<protein>
    <submittedName>
        <fullName evidence="1">Uncharacterized protein</fullName>
    </submittedName>
</protein>
<name>A0A9W9T2Z6_9EURO</name>